<reference evidence="2 3" key="1">
    <citation type="submission" date="2020-04" db="EMBL/GenBank/DDBJ databases">
        <authorList>
            <person name="Yin C."/>
        </authorList>
    </citation>
    <scope>NUCLEOTIDE SEQUENCE [LARGE SCALE GENOMIC DNA]</scope>
    <source>
        <strain evidence="2 3">Ak56</strain>
    </source>
</reference>
<protein>
    <submittedName>
        <fullName evidence="2">Uncharacterized protein</fullName>
    </submittedName>
</protein>
<dbReference type="RefSeq" id="WP_168738978.1">
    <property type="nucleotide sequence ID" value="NZ_JABAHZ010000002.1"/>
</dbReference>
<dbReference type="Proteomes" id="UP000552864">
    <property type="component" value="Unassembled WGS sequence"/>
</dbReference>
<evidence type="ECO:0000313" key="3">
    <source>
        <dbReference type="Proteomes" id="UP000552864"/>
    </source>
</evidence>
<feature type="transmembrane region" description="Helical" evidence="1">
    <location>
        <begin position="63"/>
        <end position="83"/>
    </location>
</feature>
<keyword evidence="1" id="KW-0472">Membrane</keyword>
<gene>
    <name evidence="2" type="ORF">HGH91_13775</name>
</gene>
<dbReference type="EMBL" id="JABAHZ010000002">
    <property type="protein sequence ID" value="NLR79700.1"/>
    <property type="molecule type" value="Genomic_DNA"/>
</dbReference>
<organism evidence="2 3">
    <name type="scientific">Chitinophaga eiseniae</name>
    <dbReference type="NCBI Taxonomy" id="634771"/>
    <lineage>
        <taxon>Bacteria</taxon>
        <taxon>Pseudomonadati</taxon>
        <taxon>Bacteroidota</taxon>
        <taxon>Chitinophagia</taxon>
        <taxon>Chitinophagales</taxon>
        <taxon>Chitinophagaceae</taxon>
        <taxon>Chitinophaga</taxon>
    </lineage>
</organism>
<evidence type="ECO:0000313" key="2">
    <source>
        <dbReference type="EMBL" id="NLR79700.1"/>
    </source>
</evidence>
<accession>A0A847S8Z1</accession>
<feature type="transmembrane region" description="Helical" evidence="1">
    <location>
        <begin position="89"/>
        <end position="116"/>
    </location>
</feature>
<name>A0A847S8Z1_9BACT</name>
<evidence type="ECO:0000256" key="1">
    <source>
        <dbReference type="SAM" id="Phobius"/>
    </source>
</evidence>
<comment type="caution">
    <text evidence="2">The sequence shown here is derived from an EMBL/GenBank/DDBJ whole genome shotgun (WGS) entry which is preliminary data.</text>
</comment>
<keyword evidence="1" id="KW-1133">Transmembrane helix</keyword>
<proteinExistence type="predicted"/>
<dbReference type="AlphaFoldDB" id="A0A847S8Z1"/>
<feature type="transmembrane region" description="Helical" evidence="1">
    <location>
        <begin position="5"/>
        <end position="25"/>
    </location>
</feature>
<keyword evidence="1" id="KW-0812">Transmembrane</keyword>
<keyword evidence="3" id="KW-1185">Reference proteome</keyword>
<sequence>MKPFIIINGTLQGLLYAVGVCLFFIDTDLFLPVLYALVAWQLLSAVISIVHEKKWPTNYVLHFFHWAFIGYSCLLLLTVAGMNCDAFPGFFYAIIFFILLTGEVLVPLLITLITVLNIRRIFVPEQLPLK</sequence>
<feature type="transmembrane region" description="Helical" evidence="1">
    <location>
        <begin position="31"/>
        <end position="51"/>
    </location>
</feature>